<dbReference type="Gene3D" id="3.40.50.300">
    <property type="entry name" value="P-loop containing nucleotide triphosphate hydrolases"/>
    <property type="match status" value="1"/>
</dbReference>
<evidence type="ECO:0000313" key="2">
    <source>
        <dbReference type="EMBL" id="AKL95576.1"/>
    </source>
</evidence>
<dbReference type="STRING" id="84022.CACET_c21290"/>
<reference evidence="2 3" key="1">
    <citation type="submission" date="2014-10" db="EMBL/GenBank/DDBJ databases">
        <title>Genome sequence of Clostridium aceticum DSM 1496.</title>
        <authorList>
            <person name="Poehlein A."/>
            <person name="Schiel-Bengelsdorf B."/>
            <person name="Gottschalk G."/>
            <person name="Duerre P."/>
            <person name="Daniel R."/>
        </authorList>
    </citation>
    <scope>NUCLEOTIDE SEQUENCE [LARGE SCALE GENOMIC DNA]</scope>
    <source>
        <strain evidence="2 3">DSM 1496</strain>
    </source>
</reference>
<gene>
    <name evidence="2" type="ORF">CACET_c21290</name>
</gene>
<dbReference type="Proteomes" id="UP000035704">
    <property type="component" value="Chromosome"/>
</dbReference>
<dbReference type="EMBL" id="CP009687">
    <property type="protein sequence ID" value="AKL95576.1"/>
    <property type="molecule type" value="Genomic_DNA"/>
</dbReference>
<dbReference type="KEGG" id="cace:CACET_c21290"/>
<dbReference type="Pfam" id="PF09848">
    <property type="entry name" value="SLFN-g3_helicase"/>
    <property type="match status" value="1"/>
</dbReference>
<sequence length="608" mass="69834">MEMNCCYKGFIYDFLFLTKEQWLNEMIMNYRVLCHEAPSNSQINAWVDCHNKLVANFYKYKDRNYYLIFEYELPHEGGRRPDLIVLMHNHVVIVEFKEKDFITRADLDQTAAYGRDIKSYHQISHNKNITALLMPTKTKGKLSKIGPVTICSPDRIGEIIDGLSADGIHYDPEEWLNSGYEPLPTLVQAAKKLYKRKPLPAIRRANSAGIPEAVEVLKDIAQKAREKKERVLALVTGVPGAGKTLLGLQFVYECFEDDSSKQSIFLSGNGPLVEVLQHALDSKVFVQPLRNYIKYYGVEKRGIPKEHIVVFDEAQRAWDLDHVQEKHRINLSEPDLIINIADRIPDWAVFLGLIGEGQEIHNGEEVGIQQWKDAIEKSGNKWRVMCPSKISHVFKNIAEVVEVDELDLNITLRSHLAEDVTLWANELLKGNIVRAKVLAEKIISEDFNMYVTRDLKKAKRYCRNRYLNNPEKRYGLLASSKAKILPKFHVENSFNATKQLEVGPWFNYREDNKLSCCKMNRVATEFACQGLELDMPIVCWGEDMLWEGTGWRKYEQRGAKAKDPSQLRLNSYRVLLTRGRDGFVVFVPDTTVLDDTYEVLLESGITAL</sequence>
<dbReference type="AlphaFoldDB" id="A0A0G3WAC6"/>
<dbReference type="InterPro" id="IPR027417">
    <property type="entry name" value="P-loop_NTPase"/>
</dbReference>
<keyword evidence="3" id="KW-1185">Reference proteome</keyword>
<feature type="domain" description="Schlafen group 3-like DNA/RNA helicase" evidence="1">
    <location>
        <begin position="231"/>
        <end position="589"/>
    </location>
</feature>
<organism evidence="2 3">
    <name type="scientific">Clostridium aceticum</name>
    <dbReference type="NCBI Taxonomy" id="84022"/>
    <lineage>
        <taxon>Bacteria</taxon>
        <taxon>Bacillati</taxon>
        <taxon>Bacillota</taxon>
        <taxon>Clostridia</taxon>
        <taxon>Eubacteriales</taxon>
        <taxon>Clostridiaceae</taxon>
        <taxon>Clostridium</taxon>
    </lineage>
</organism>
<accession>A0A0G3WAC6</accession>
<name>A0A0G3WAC6_9CLOT</name>
<proteinExistence type="predicted"/>
<dbReference type="InterPro" id="IPR018647">
    <property type="entry name" value="SLFN_3-like_DNA/RNA_helicase"/>
</dbReference>
<protein>
    <recommendedName>
        <fullName evidence="1">Schlafen group 3-like DNA/RNA helicase domain-containing protein</fullName>
    </recommendedName>
</protein>
<evidence type="ECO:0000313" key="3">
    <source>
        <dbReference type="Proteomes" id="UP000035704"/>
    </source>
</evidence>
<evidence type="ECO:0000259" key="1">
    <source>
        <dbReference type="Pfam" id="PF09848"/>
    </source>
</evidence>
<dbReference type="PATRIC" id="fig|84022.6.peg.2130"/>
<dbReference type="SUPFAM" id="SSF52540">
    <property type="entry name" value="P-loop containing nucleoside triphosphate hydrolases"/>
    <property type="match status" value="1"/>
</dbReference>